<dbReference type="OrthoDB" id="8776978at2"/>
<evidence type="ECO:0000313" key="2">
    <source>
        <dbReference type="Proteomes" id="UP000196708"/>
    </source>
</evidence>
<proteinExistence type="predicted"/>
<protein>
    <recommendedName>
        <fullName evidence="3">DUF1963 domain-containing protein</fullName>
    </recommendedName>
</protein>
<evidence type="ECO:0008006" key="3">
    <source>
        <dbReference type="Google" id="ProtNLM"/>
    </source>
</evidence>
<gene>
    <name evidence="1" type="ORF">BSQ33_06275</name>
</gene>
<name>A0A1Z2SDX1_VIBGA</name>
<dbReference type="EMBL" id="CP018835">
    <property type="protein sequence ID" value="ASA55374.1"/>
    <property type="molecule type" value="Genomic_DNA"/>
</dbReference>
<dbReference type="AlphaFoldDB" id="A0A1Z2SDX1"/>
<evidence type="ECO:0000313" key="1">
    <source>
        <dbReference type="EMBL" id="ASA55374.1"/>
    </source>
</evidence>
<dbReference type="KEGG" id="vga:BSQ33_06275"/>
<organism evidence="1 2">
    <name type="scientific">Vibrio gazogenes</name>
    <dbReference type="NCBI Taxonomy" id="687"/>
    <lineage>
        <taxon>Bacteria</taxon>
        <taxon>Pseudomonadati</taxon>
        <taxon>Pseudomonadota</taxon>
        <taxon>Gammaproteobacteria</taxon>
        <taxon>Vibrionales</taxon>
        <taxon>Vibrionaceae</taxon>
        <taxon>Vibrio</taxon>
    </lineage>
</organism>
<sequence>MNVVFKLNKIIDDYKGITSGGKSNCSEWPNNPIGEKLELLFSINSNRANEYIGNSFFPHDTFIEVFSTYSKDRYFLDDVVYFGDEDELNYIKSGYTKVVIRKISEVSCDNLSGSFKLDIEKYELDNSSYPAFSFLSKAIPNGLQGVETLLDEYYFVGQFYSADIPLRDGGVLGLSDANGYLFLRKQLQYNGDDGVFFVQTA</sequence>
<dbReference type="RefSeq" id="WP_088133669.1">
    <property type="nucleotide sequence ID" value="NZ_CP018835.1"/>
</dbReference>
<dbReference type="Proteomes" id="UP000196708">
    <property type="component" value="Chromosome 1"/>
</dbReference>
<accession>A0A1Z2SDX1</accession>
<reference evidence="1 2" key="1">
    <citation type="submission" date="2016-12" db="EMBL/GenBank/DDBJ databases">
        <authorList>
            <person name="Song W.-J."/>
            <person name="Kurnit D.M."/>
        </authorList>
    </citation>
    <scope>NUCLEOTIDE SEQUENCE [LARGE SCALE GENOMIC DNA]</scope>
    <source>
        <strain evidence="1 2">ATCC 43942</strain>
    </source>
</reference>